<feature type="transmembrane region" description="Helical" evidence="5">
    <location>
        <begin position="185"/>
        <end position="209"/>
    </location>
</feature>
<dbReference type="CDD" id="cd06261">
    <property type="entry name" value="TM_PBP2"/>
    <property type="match status" value="1"/>
</dbReference>
<dbReference type="PROSITE" id="PS50928">
    <property type="entry name" value="ABC_TM1"/>
    <property type="match status" value="1"/>
</dbReference>
<keyword evidence="6" id="KW-0997">Cell inner membrane</keyword>
<dbReference type="Proteomes" id="UP000319812">
    <property type="component" value="Unassembled WGS sequence"/>
</dbReference>
<dbReference type="SUPFAM" id="SSF161098">
    <property type="entry name" value="MetI-like"/>
    <property type="match status" value="1"/>
</dbReference>
<dbReference type="GO" id="GO:0005315">
    <property type="term" value="F:phosphate transmembrane transporter activity"/>
    <property type="evidence" value="ECO:0007669"/>
    <property type="project" value="InterPro"/>
</dbReference>
<keyword evidence="4 5" id="KW-0472">Membrane</keyword>
<reference evidence="8 9" key="1">
    <citation type="submission" date="2019-06" db="EMBL/GenBank/DDBJ databases">
        <title>Whole genome shotgun sequence of Halomonas halmophila NBRC 15537.</title>
        <authorList>
            <person name="Hosoyama A."/>
            <person name="Uohara A."/>
            <person name="Ohji S."/>
            <person name="Ichikawa N."/>
        </authorList>
    </citation>
    <scope>NUCLEOTIDE SEQUENCE [LARGE SCALE GENOMIC DNA]</scope>
    <source>
        <strain evidence="8 9">NBRC 15537</strain>
    </source>
</reference>
<feature type="transmembrane region" description="Helical" evidence="5">
    <location>
        <begin position="314"/>
        <end position="335"/>
    </location>
</feature>
<feature type="transmembrane region" description="Helical" evidence="5">
    <location>
        <begin position="46"/>
        <end position="72"/>
    </location>
</feature>
<dbReference type="Gene3D" id="1.10.3720.10">
    <property type="entry name" value="MetI-like"/>
    <property type="match status" value="1"/>
</dbReference>
<sequence>MQTNQILATFCGTLLVLGLIAFFLGRSKASRVRAAGTSMHAQPDQYGWFTVLSTAGPAVLVGAVGAFFMLWMGGDIPSFYLLAGSLIVACVGLMAGIYLVKPNFHARKAIEAVVRFMLAGAAMVSIFTTFGILISIVGEAIRFFQMQSFWDFITGTTWDPGASFLVAAGRGGEATSAAQFGSVPLFAGTFMITFIAMLVAIPVGLLSAIYMAEFAPEKVRTVAKPVLEVLAGIPTVVYGFFAAITVAPIIVAVAAFFGIEASFSNALAPGIVMGIMIIPFISSLSDDVISSVPGSMREGALALGMTKSEMIRDVVVPAAMPGIISASLLAVSRALGETMIVVMAAGMRPNLTANPFEDMTTVTVRIVSALTGDLEFGSAETLSAFALGLVLFVVTLSLNFVSVIMIRRFREKYRINNL</sequence>
<comment type="subcellular location">
    <subcellularLocation>
        <location evidence="6">Cell inner membrane</location>
        <topology evidence="6">Multi-pass membrane protein</topology>
    </subcellularLocation>
    <subcellularLocation>
        <location evidence="1 5">Cell membrane</location>
        <topology evidence="1 5">Multi-pass membrane protein</topology>
    </subcellularLocation>
</comment>
<evidence type="ECO:0000256" key="1">
    <source>
        <dbReference type="ARBA" id="ARBA00004651"/>
    </source>
</evidence>
<dbReference type="AlphaFoldDB" id="A0A4Y4F2J4"/>
<feature type="transmembrane region" description="Helical" evidence="5">
    <location>
        <begin position="384"/>
        <end position="406"/>
    </location>
</feature>
<dbReference type="InterPro" id="IPR022182">
    <property type="entry name" value="PstC_N"/>
</dbReference>
<dbReference type="InterPro" id="IPR011864">
    <property type="entry name" value="Phosphate_PstC"/>
</dbReference>
<keyword evidence="6" id="KW-0592">Phosphate transport</keyword>
<keyword evidence="9" id="KW-1185">Reference proteome</keyword>
<keyword evidence="2 5" id="KW-0812">Transmembrane</keyword>
<evidence type="ECO:0000313" key="8">
    <source>
        <dbReference type="EMBL" id="GED21800.1"/>
    </source>
</evidence>
<accession>A0A4Y4F2J4</accession>
<dbReference type="InterPro" id="IPR035906">
    <property type="entry name" value="MetI-like_sf"/>
</dbReference>
<dbReference type="PANTHER" id="PTHR42727">
    <property type="entry name" value="PHOSPHATE TRANSPORT SYSTEM PERMEASE PROTEIN"/>
    <property type="match status" value="1"/>
</dbReference>
<comment type="function">
    <text evidence="6">Part of the binding-protein-dependent transport system for phosphate; probably responsible for the translocation of the substrate across the membrane.</text>
</comment>
<comment type="similarity">
    <text evidence="6">Belongs to the binding-protein-dependent transport system permease family. CysTW subfamily.</text>
</comment>
<dbReference type="GO" id="GO:0005886">
    <property type="term" value="C:plasma membrane"/>
    <property type="evidence" value="ECO:0007669"/>
    <property type="project" value="UniProtKB-SubCell"/>
</dbReference>
<keyword evidence="5" id="KW-0813">Transport</keyword>
<gene>
    <name evidence="8" type="ORF">HHA01_07770</name>
</gene>
<dbReference type="PANTHER" id="PTHR42727:SF1">
    <property type="entry name" value="PHOSPHATE TRANSPORT SYSTEM PERMEASE"/>
    <property type="match status" value="1"/>
</dbReference>
<dbReference type="OrthoDB" id="9785113at2"/>
<protein>
    <recommendedName>
        <fullName evidence="6">Phosphate transport system permease protein</fullName>
    </recommendedName>
</protein>
<dbReference type="GO" id="GO:0006817">
    <property type="term" value="P:phosphate ion transport"/>
    <property type="evidence" value="ECO:0007669"/>
    <property type="project" value="UniProtKB-KW"/>
</dbReference>
<dbReference type="Pfam" id="PF00528">
    <property type="entry name" value="BPD_transp_1"/>
    <property type="match status" value="1"/>
</dbReference>
<feature type="domain" description="ABC transmembrane type-1" evidence="7">
    <location>
        <begin position="186"/>
        <end position="402"/>
    </location>
</feature>
<evidence type="ECO:0000256" key="5">
    <source>
        <dbReference type="RuleBase" id="RU363032"/>
    </source>
</evidence>
<name>A0A4Y4F2J4_9GAMM</name>
<dbReference type="NCBIfam" id="TIGR02138">
    <property type="entry name" value="phosphate_pstC"/>
    <property type="match status" value="1"/>
</dbReference>
<dbReference type="InterPro" id="IPR000515">
    <property type="entry name" value="MetI-like"/>
</dbReference>
<feature type="transmembrane region" description="Helical" evidence="5">
    <location>
        <begin position="6"/>
        <end position="25"/>
    </location>
</feature>
<feature type="transmembrane region" description="Helical" evidence="5">
    <location>
        <begin position="263"/>
        <end position="281"/>
    </location>
</feature>
<evidence type="ECO:0000256" key="2">
    <source>
        <dbReference type="ARBA" id="ARBA00022692"/>
    </source>
</evidence>
<evidence type="ECO:0000256" key="6">
    <source>
        <dbReference type="RuleBase" id="RU363054"/>
    </source>
</evidence>
<evidence type="ECO:0000256" key="3">
    <source>
        <dbReference type="ARBA" id="ARBA00022989"/>
    </source>
</evidence>
<feature type="transmembrane region" description="Helical" evidence="5">
    <location>
        <begin position="112"/>
        <end position="137"/>
    </location>
</feature>
<organism evidence="8 9">
    <name type="scientific">Halomonas halmophila</name>
    <dbReference type="NCBI Taxonomy" id="252"/>
    <lineage>
        <taxon>Bacteria</taxon>
        <taxon>Pseudomonadati</taxon>
        <taxon>Pseudomonadota</taxon>
        <taxon>Gammaproteobacteria</taxon>
        <taxon>Oceanospirillales</taxon>
        <taxon>Halomonadaceae</taxon>
        <taxon>Halomonas</taxon>
    </lineage>
</organism>
<evidence type="ECO:0000259" key="7">
    <source>
        <dbReference type="PROSITE" id="PS50928"/>
    </source>
</evidence>
<evidence type="ECO:0000256" key="4">
    <source>
        <dbReference type="ARBA" id="ARBA00023136"/>
    </source>
</evidence>
<dbReference type="Pfam" id="PF12501">
    <property type="entry name" value="DUF3708"/>
    <property type="match status" value="1"/>
</dbReference>
<keyword evidence="6" id="KW-1003">Cell membrane</keyword>
<dbReference type="RefSeq" id="WP_141317936.1">
    <property type="nucleotide sequence ID" value="NZ_BJOC01000012.1"/>
</dbReference>
<comment type="caution">
    <text evidence="6">Lacks conserved residue(s) required for the propagation of feature annotation.</text>
</comment>
<proteinExistence type="inferred from homology"/>
<comment type="caution">
    <text evidence="8">The sequence shown here is derived from an EMBL/GenBank/DDBJ whole genome shotgun (WGS) entry which is preliminary data.</text>
</comment>
<evidence type="ECO:0000313" key="9">
    <source>
        <dbReference type="Proteomes" id="UP000319812"/>
    </source>
</evidence>
<feature type="transmembrane region" description="Helical" evidence="5">
    <location>
        <begin position="78"/>
        <end position="100"/>
    </location>
</feature>
<keyword evidence="3 5" id="KW-1133">Transmembrane helix</keyword>
<feature type="transmembrane region" description="Helical" evidence="5">
    <location>
        <begin position="229"/>
        <end position="257"/>
    </location>
</feature>
<dbReference type="EMBL" id="BJOC01000012">
    <property type="protein sequence ID" value="GED21800.1"/>
    <property type="molecule type" value="Genomic_DNA"/>
</dbReference>